<dbReference type="EMBL" id="LSBJ02000005">
    <property type="protein sequence ID" value="OWT42865.1"/>
    <property type="molecule type" value="Genomic_DNA"/>
</dbReference>
<dbReference type="Proteomes" id="UP000078397">
    <property type="component" value="Unassembled WGS sequence"/>
</dbReference>
<dbReference type="GeneID" id="33936830"/>
<protein>
    <submittedName>
        <fullName evidence="1">Uncharacterized protein</fullName>
    </submittedName>
</protein>
<reference evidence="1 2" key="1">
    <citation type="journal article" date="2016" name="PLoS Pathog.">
        <title>Biosynthesis of antibiotic leucinostatins in bio-control fungus Purpureocillium lilacinum and their inhibition on phytophthora revealed by genome mining.</title>
        <authorList>
            <person name="Wang G."/>
            <person name="Liu Z."/>
            <person name="Lin R."/>
            <person name="Li E."/>
            <person name="Mao Z."/>
            <person name="Ling J."/>
            <person name="Yang Y."/>
            <person name="Yin W.B."/>
            <person name="Xie B."/>
        </authorList>
    </citation>
    <scope>NUCLEOTIDE SEQUENCE [LARGE SCALE GENOMIC DNA]</scope>
    <source>
        <strain evidence="1">170</strain>
    </source>
</reference>
<sequence>MMWLTYVNELNEQVPFEPNRRANDSRHRRYTLTKATRQRYDGHKLHTTYTLTWIVCTIDPAGAWPQRICKTCFIANSRPNGSSRQPQCLSEKQEHAPASVCPVNVVSFHSSHLIIGITGHLSYHIPGKDLALGVSLTDCSEIHTGRYVAFHGRRKELATLTVLKRSSSRCYDDPLQLQVAQSWLPFGDNSSRGDCCTSGKPIFTESRPPFR</sequence>
<keyword evidence="2" id="KW-1185">Reference proteome</keyword>
<dbReference type="KEGG" id="pchm:VFPPC_17942"/>
<proteinExistence type="predicted"/>
<organism evidence="1 2">
    <name type="scientific">Pochonia chlamydosporia 170</name>
    <dbReference type="NCBI Taxonomy" id="1380566"/>
    <lineage>
        <taxon>Eukaryota</taxon>
        <taxon>Fungi</taxon>
        <taxon>Dikarya</taxon>
        <taxon>Ascomycota</taxon>
        <taxon>Pezizomycotina</taxon>
        <taxon>Sordariomycetes</taxon>
        <taxon>Hypocreomycetidae</taxon>
        <taxon>Hypocreales</taxon>
        <taxon>Clavicipitaceae</taxon>
        <taxon>Pochonia</taxon>
    </lineage>
</organism>
<comment type="caution">
    <text evidence="1">The sequence shown here is derived from an EMBL/GenBank/DDBJ whole genome shotgun (WGS) entry which is preliminary data.</text>
</comment>
<name>A0A219ARN0_METCM</name>
<evidence type="ECO:0000313" key="2">
    <source>
        <dbReference type="Proteomes" id="UP000078397"/>
    </source>
</evidence>
<dbReference type="RefSeq" id="XP_022285336.1">
    <property type="nucleotide sequence ID" value="XM_022429610.1"/>
</dbReference>
<gene>
    <name evidence="1" type="ORF">VFPPC_17942</name>
</gene>
<dbReference type="AlphaFoldDB" id="A0A219ARN0"/>
<evidence type="ECO:0000313" key="1">
    <source>
        <dbReference type="EMBL" id="OWT42865.1"/>
    </source>
</evidence>
<accession>A0A219ARN0</accession>